<gene>
    <name evidence="1" type="ORF">CDAR_283501</name>
</gene>
<proteinExistence type="predicted"/>
<accession>A0AAV4P8Q2</accession>
<evidence type="ECO:0000313" key="2">
    <source>
        <dbReference type="Proteomes" id="UP001054837"/>
    </source>
</evidence>
<evidence type="ECO:0000313" key="1">
    <source>
        <dbReference type="EMBL" id="GIX93580.1"/>
    </source>
</evidence>
<name>A0AAV4P8Q2_9ARAC</name>
<protein>
    <submittedName>
        <fullName evidence="1">Uncharacterized protein</fullName>
    </submittedName>
</protein>
<organism evidence="1 2">
    <name type="scientific">Caerostris darwini</name>
    <dbReference type="NCBI Taxonomy" id="1538125"/>
    <lineage>
        <taxon>Eukaryota</taxon>
        <taxon>Metazoa</taxon>
        <taxon>Ecdysozoa</taxon>
        <taxon>Arthropoda</taxon>
        <taxon>Chelicerata</taxon>
        <taxon>Arachnida</taxon>
        <taxon>Araneae</taxon>
        <taxon>Araneomorphae</taxon>
        <taxon>Entelegynae</taxon>
        <taxon>Araneoidea</taxon>
        <taxon>Araneidae</taxon>
        <taxon>Caerostris</taxon>
    </lineage>
</organism>
<keyword evidence="2" id="KW-1185">Reference proteome</keyword>
<dbReference type="Proteomes" id="UP001054837">
    <property type="component" value="Unassembled WGS sequence"/>
</dbReference>
<dbReference type="AlphaFoldDB" id="A0AAV4P8Q2"/>
<reference evidence="1 2" key="1">
    <citation type="submission" date="2021-06" db="EMBL/GenBank/DDBJ databases">
        <title>Caerostris darwini draft genome.</title>
        <authorList>
            <person name="Kono N."/>
            <person name="Arakawa K."/>
        </authorList>
    </citation>
    <scope>NUCLEOTIDE SEQUENCE [LARGE SCALE GENOMIC DNA]</scope>
</reference>
<dbReference type="EMBL" id="BPLQ01002510">
    <property type="protein sequence ID" value="GIX93580.1"/>
    <property type="molecule type" value="Genomic_DNA"/>
</dbReference>
<sequence length="83" mass="9478">MAQKERCVLGLENDLAYQLTKGVTEPRFRFIKEVINKLSLCSFVSVMWSQRKPKSSVLPHGDDGKGKLFSKCISNWFNLWGQG</sequence>
<comment type="caution">
    <text evidence="1">The sequence shown here is derived from an EMBL/GenBank/DDBJ whole genome shotgun (WGS) entry which is preliminary data.</text>
</comment>